<accession>A0A7Y3WRN7</accession>
<sequence>MKNLFEKTTVNNMQVKNRFIRAATWDEMAEDDGHINNAFIQRYENLAKGGVGLILTGYAFISKDEKPNPGMSGIYDDSFIEEYKILVDKVHKYETKIAIQIVYGGSQNEHANASEMDIYGPSAIKNIVSGITPKEATKDDIKVIVAKFGDAAVRVKKAGFDAVEIHAAHGYLLSQFLTPYYNRRTDEYGGDIHNRARIIYEVISEIRKRVGRSYPIMIKINFDDFMDKNQGLSKEESIEVFKRIDKLGIDMIEPSAVNLSSGEDKIPFLKGINTVDKQSYFKEAVMNIASVVNAKVILVGGNKNIDLMNEILNTTQIQYFSLSRTLLCEPNLINKWSDNKDYKPKCISCNKCWDEIPNSCIFNR</sequence>
<evidence type="ECO:0000313" key="4">
    <source>
        <dbReference type="EMBL" id="NNU75163.1"/>
    </source>
</evidence>
<dbReference type="Pfam" id="PF00724">
    <property type="entry name" value="Oxidored_FMN"/>
    <property type="match status" value="1"/>
</dbReference>
<evidence type="ECO:0000259" key="3">
    <source>
        <dbReference type="Pfam" id="PF00724"/>
    </source>
</evidence>
<evidence type="ECO:0000256" key="2">
    <source>
        <dbReference type="ARBA" id="ARBA00023002"/>
    </source>
</evidence>
<dbReference type="CDD" id="cd02803">
    <property type="entry name" value="OYE_like_FMN_family"/>
    <property type="match status" value="1"/>
</dbReference>
<dbReference type="Proteomes" id="UP000531659">
    <property type="component" value="Unassembled WGS sequence"/>
</dbReference>
<dbReference type="InterPro" id="IPR001155">
    <property type="entry name" value="OxRdtase_FMN_N"/>
</dbReference>
<evidence type="ECO:0000313" key="5">
    <source>
        <dbReference type="Proteomes" id="UP000531659"/>
    </source>
</evidence>
<proteinExistence type="predicted"/>
<keyword evidence="1" id="KW-0285">Flavoprotein</keyword>
<protein>
    <submittedName>
        <fullName evidence="4">NADH:flavin oxidoreductase</fullName>
    </submittedName>
</protein>
<evidence type="ECO:0000256" key="1">
    <source>
        <dbReference type="ARBA" id="ARBA00022630"/>
    </source>
</evidence>
<feature type="domain" description="NADH:flavin oxidoreductase/NADH oxidase N-terminal" evidence="3">
    <location>
        <begin position="4"/>
        <end position="338"/>
    </location>
</feature>
<organism evidence="4 5">
    <name type="scientific">Clostridium estertheticum</name>
    <dbReference type="NCBI Taxonomy" id="238834"/>
    <lineage>
        <taxon>Bacteria</taxon>
        <taxon>Bacillati</taxon>
        <taxon>Bacillota</taxon>
        <taxon>Clostridia</taxon>
        <taxon>Eubacteriales</taxon>
        <taxon>Clostridiaceae</taxon>
        <taxon>Clostridium</taxon>
    </lineage>
</organism>
<gene>
    <name evidence="4" type="ORF">HLQ16_04390</name>
</gene>
<dbReference type="RefSeq" id="WP_171295954.1">
    <property type="nucleotide sequence ID" value="NZ_CP087098.1"/>
</dbReference>
<dbReference type="PANTHER" id="PTHR43656">
    <property type="entry name" value="BINDING OXIDOREDUCTASE, PUTATIVE (AFU_ORTHOLOGUE AFUA_2G08260)-RELATED"/>
    <property type="match status" value="1"/>
</dbReference>
<dbReference type="EMBL" id="JABEYB010000003">
    <property type="protein sequence ID" value="NNU75163.1"/>
    <property type="molecule type" value="Genomic_DNA"/>
</dbReference>
<name>A0A7Y3WRN7_9CLOT</name>
<dbReference type="PANTHER" id="PTHR43656:SF2">
    <property type="entry name" value="BINDING OXIDOREDUCTASE, PUTATIVE (AFU_ORTHOLOGUE AFUA_2G08260)-RELATED"/>
    <property type="match status" value="1"/>
</dbReference>
<comment type="caution">
    <text evidence="4">The sequence shown here is derived from an EMBL/GenBank/DDBJ whole genome shotgun (WGS) entry which is preliminary data.</text>
</comment>
<dbReference type="AlphaFoldDB" id="A0A7Y3WRN7"/>
<reference evidence="4 5" key="1">
    <citation type="submission" date="2020-05" db="EMBL/GenBank/DDBJ databases">
        <title>Complete genome of Clostridium estertheticum subspecies estertheticum, isolated from Vacuum packed lamb meat from New Zealand imported to Switzerland.</title>
        <authorList>
            <person name="Wambui J."/>
            <person name="Stevens M.J.A."/>
            <person name="Stephan R."/>
        </authorList>
    </citation>
    <scope>NUCLEOTIDE SEQUENCE [LARGE SCALE GENOMIC DNA]</scope>
    <source>
        <strain evidence="4 5">CEST001</strain>
    </source>
</reference>
<dbReference type="InterPro" id="IPR051799">
    <property type="entry name" value="NADH_flavin_oxidoreductase"/>
</dbReference>
<dbReference type="GO" id="GO:0016491">
    <property type="term" value="F:oxidoreductase activity"/>
    <property type="evidence" value="ECO:0007669"/>
    <property type="project" value="UniProtKB-KW"/>
</dbReference>
<keyword evidence="2" id="KW-0560">Oxidoreductase</keyword>
<dbReference type="InterPro" id="IPR013785">
    <property type="entry name" value="Aldolase_TIM"/>
</dbReference>
<dbReference type="GO" id="GO:0010181">
    <property type="term" value="F:FMN binding"/>
    <property type="evidence" value="ECO:0007669"/>
    <property type="project" value="InterPro"/>
</dbReference>
<dbReference type="SUPFAM" id="SSF51395">
    <property type="entry name" value="FMN-linked oxidoreductases"/>
    <property type="match status" value="1"/>
</dbReference>
<dbReference type="Gene3D" id="3.20.20.70">
    <property type="entry name" value="Aldolase class I"/>
    <property type="match status" value="1"/>
</dbReference>